<gene>
    <name evidence="1" type="ORF">UX67_C0005G0007</name>
</gene>
<evidence type="ECO:0000313" key="2">
    <source>
        <dbReference type="Proteomes" id="UP000034831"/>
    </source>
</evidence>
<evidence type="ECO:0000313" key="1">
    <source>
        <dbReference type="EMBL" id="KKU49067.1"/>
    </source>
</evidence>
<comment type="caution">
    <text evidence="1">The sequence shown here is derived from an EMBL/GenBank/DDBJ whole genome shotgun (WGS) entry which is preliminary data.</text>
</comment>
<organism evidence="1 2">
    <name type="scientific">Candidatus Woesebacteria bacterium GW2011_GWF2_46_8</name>
    <dbReference type="NCBI Taxonomy" id="1618604"/>
    <lineage>
        <taxon>Bacteria</taxon>
        <taxon>Candidatus Woeseibacteriota</taxon>
    </lineage>
</organism>
<dbReference type="EMBL" id="LCNC01000005">
    <property type="protein sequence ID" value="KKU49067.1"/>
    <property type="molecule type" value="Genomic_DNA"/>
</dbReference>
<name>A0A0G1QVY3_9BACT</name>
<sequence length="184" mass="20590">MTKMEGVDASLKTQLKEAATALLGRSLNIRSGETFRLSWSNLGNAVCEIGPKRPREKRSPHAHINLVDIPEQPNAPRLELMLGVNNVLALQNNGESPLRVTNPFPDDEHFRFVYTKNFKPRKPEEGPILLEKGEMIEVNLAGYPFIAEWDTPSGKVTLKGRDVDMIFPIGTERGLAISYKLEKP</sequence>
<dbReference type="AlphaFoldDB" id="A0A0G1QVY3"/>
<protein>
    <submittedName>
        <fullName evidence="1">Uncharacterized protein</fullName>
    </submittedName>
</protein>
<proteinExistence type="predicted"/>
<accession>A0A0G1QVY3</accession>
<dbReference type="Proteomes" id="UP000034831">
    <property type="component" value="Unassembled WGS sequence"/>
</dbReference>
<reference evidence="1 2" key="1">
    <citation type="journal article" date="2015" name="Nature">
        <title>rRNA introns, odd ribosomes, and small enigmatic genomes across a large radiation of phyla.</title>
        <authorList>
            <person name="Brown C.T."/>
            <person name="Hug L.A."/>
            <person name="Thomas B.C."/>
            <person name="Sharon I."/>
            <person name="Castelle C.J."/>
            <person name="Singh A."/>
            <person name="Wilkins M.J."/>
            <person name="Williams K.H."/>
            <person name="Banfield J.F."/>
        </authorList>
    </citation>
    <scope>NUCLEOTIDE SEQUENCE [LARGE SCALE GENOMIC DNA]</scope>
</reference>